<evidence type="ECO:0000313" key="4">
    <source>
        <dbReference type="Proteomes" id="UP001139887"/>
    </source>
</evidence>
<reference evidence="3" key="1">
    <citation type="submission" date="2022-07" db="EMBL/GenBank/DDBJ databases">
        <title>Phylogenomic reconstructions and comparative analyses of Kickxellomycotina fungi.</title>
        <authorList>
            <person name="Reynolds N.K."/>
            <person name="Stajich J.E."/>
            <person name="Barry K."/>
            <person name="Grigoriev I.V."/>
            <person name="Crous P."/>
            <person name="Smith M.E."/>
        </authorList>
    </citation>
    <scope>NUCLEOTIDE SEQUENCE</scope>
    <source>
        <strain evidence="3">NRRL 1566</strain>
    </source>
</reference>
<organism evidence="3 4">
    <name type="scientific">Coemansia brasiliensis</name>
    <dbReference type="NCBI Taxonomy" id="2650707"/>
    <lineage>
        <taxon>Eukaryota</taxon>
        <taxon>Fungi</taxon>
        <taxon>Fungi incertae sedis</taxon>
        <taxon>Zoopagomycota</taxon>
        <taxon>Kickxellomycotina</taxon>
        <taxon>Kickxellomycetes</taxon>
        <taxon>Kickxellales</taxon>
        <taxon>Kickxellaceae</taxon>
        <taxon>Coemansia</taxon>
    </lineage>
</organism>
<evidence type="ECO:0000256" key="2">
    <source>
        <dbReference type="SAM" id="Phobius"/>
    </source>
</evidence>
<keyword evidence="2" id="KW-0472">Membrane</keyword>
<sequence length="190" mass="20297">SESSSESSPESSSESDTETGHQTPVDEISSEPLPSSSEDPNFSVEPSVSESDSESANYSDDPEESGQSVIVDNSSETSELPSPPGSEVPTDSDNGNYVDYEVNSNGEISSSIVEDPNLANQANAPSNDGVKTNQMAVIIVLVIGGIALVGAAIAWYIIRRKKQAIRRQNNWDMRESMKPLPNGMRMTADL</sequence>
<dbReference type="Proteomes" id="UP001139887">
    <property type="component" value="Unassembled WGS sequence"/>
</dbReference>
<evidence type="ECO:0000313" key="3">
    <source>
        <dbReference type="EMBL" id="KAJ2842559.1"/>
    </source>
</evidence>
<keyword evidence="2" id="KW-0812">Transmembrane</keyword>
<feature type="non-terminal residue" evidence="3">
    <location>
        <position position="190"/>
    </location>
</feature>
<gene>
    <name evidence="3" type="ORF">IWW36_005862</name>
</gene>
<dbReference type="EMBL" id="JANBUW010001719">
    <property type="protein sequence ID" value="KAJ2842559.1"/>
    <property type="molecule type" value="Genomic_DNA"/>
</dbReference>
<keyword evidence="2" id="KW-1133">Transmembrane helix</keyword>
<proteinExistence type="predicted"/>
<protein>
    <submittedName>
        <fullName evidence="3">Uncharacterized protein</fullName>
    </submittedName>
</protein>
<feature type="non-terminal residue" evidence="3">
    <location>
        <position position="1"/>
    </location>
</feature>
<comment type="caution">
    <text evidence="3">The sequence shown here is derived from an EMBL/GenBank/DDBJ whole genome shotgun (WGS) entry which is preliminary data.</text>
</comment>
<evidence type="ECO:0000256" key="1">
    <source>
        <dbReference type="SAM" id="MobiDB-lite"/>
    </source>
</evidence>
<feature type="region of interest" description="Disordered" evidence="1">
    <location>
        <begin position="1"/>
        <end position="102"/>
    </location>
</feature>
<feature type="transmembrane region" description="Helical" evidence="2">
    <location>
        <begin position="135"/>
        <end position="158"/>
    </location>
</feature>
<feature type="compositionally biased region" description="Polar residues" evidence="1">
    <location>
        <begin position="65"/>
        <end position="80"/>
    </location>
</feature>
<name>A0A9W8I5H6_9FUNG</name>
<feature type="compositionally biased region" description="Low complexity" evidence="1">
    <location>
        <begin position="30"/>
        <end position="59"/>
    </location>
</feature>
<dbReference type="AlphaFoldDB" id="A0A9W8I5H6"/>
<feature type="compositionally biased region" description="Low complexity" evidence="1">
    <location>
        <begin position="1"/>
        <end position="14"/>
    </location>
</feature>
<accession>A0A9W8I5H6</accession>
<keyword evidence="4" id="KW-1185">Reference proteome</keyword>
<dbReference type="OrthoDB" id="6380398at2759"/>